<keyword evidence="1" id="KW-1133">Transmembrane helix</keyword>
<gene>
    <name evidence="2" type="ORF">LshimejAT787_0201940</name>
</gene>
<comment type="caution">
    <text evidence="2">The sequence shown here is derived from an EMBL/GenBank/DDBJ whole genome shotgun (WGS) entry which is preliminary data.</text>
</comment>
<keyword evidence="1" id="KW-0472">Membrane</keyword>
<keyword evidence="1" id="KW-0812">Transmembrane</keyword>
<keyword evidence="3" id="KW-1185">Reference proteome</keyword>
<name>A0A9P3UHX7_LYOSH</name>
<proteinExistence type="predicted"/>
<accession>A0A9P3UHX7</accession>
<reference evidence="2" key="1">
    <citation type="submission" date="2022-07" db="EMBL/GenBank/DDBJ databases">
        <title>The genome of Lyophyllum shimeji provides insight into the initial evolution of ectomycorrhizal fungal genome.</title>
        <authorList>
            <person name="Kobayashi Y."/>
            <person name="Shibata T."/>
            <person name="Hirakawa H."/>
            <person name="Shigenobu S."/>
            <person name="Nishiyama T."/>
            <person name="Yamada A."/>
            <person name="Hasebe M."/>
            <person name="Kawaguchi M."/>
        </authorList>
    </citation>
    <scope>NUCLEOTIDE SEQUENCE</scope>
    <source>
        <strain evidence="2">AT787</strain>
    </source>
</reference>
<dbReference type="EMBL" id="BRPK01000002">
    <property type="protein sequence ID" value="GLB34629.1"/>
    <property type="molecule type" value="Genomic_DNA"/>
</dbReference>
<dbReference type="AlphaFoldDB" id="A0A9P3UHX7"/>
<evidence type="ECO:0000313" key="2">
    <source>
        <dbReference type="EMBL" id="GLB34629.1"/>
    </source>
</evidence>
<feature type="transmembrane region" description="Helical" evidence="1">
    <location>
        <begin position="73"/>
        <end position="92"/>
    </location>
</feature>
<evidence type="ECO:0000256" key="1">
    <source>
        <dbReference type="SAM" id="Phobius"/>
    </source>
</evidence>
<sequence>MTTTTQRKPKDLKRLVTRVLVTLLYPSLVFLPFIPELYLPIESVFRRHMLRIATCVTLLTLATKLLKDLRFHAICSFVEVVALLGTLFFPPADSPGSDAPFLHTYSPFAPEDSYEPYMWLNAWIGYPGDGWLLSMVSLGVAYVVHVLWRLAIHEEVSYPVVRLPALMKARRGKRKPPASLQVPPISAKVPLLSHLRAEEVKKV</sequence>
<feature type="transmembrane region" description="Helical" evidence="1">
    <location>
        <begin position="131"/>
        <end position="152"/>
    </location>
</feature>
<feature type="transmembrane region" description="Helical" evidence="1">
    <location>
        <begin position="15"/>
        <end position="34"/>
    </location>
</feature>
<protein>
    <submittedName>
        <fullName evidence="2">Uncharacterized protein</fullName>
    </submittedName>
</protein>
<dbReference type="OrthoDB" id="3054789at2759"/>
<feature type="transmembrane region" description="Helical" evidence="1">
    <location>
        <begin position="49"/>
        <end position="66"/>
    </location>
</feature>
<evidence type="ECO:0000313" key="3">
    <source>
        <dbReference type="Proteomes" id="UP001063166"/>
    </source>
</evidence>
<dbReference type="Proteomes" id="UP001063166">
    <property type="component" value="Unassembled WGS sequence"/>
</dbReference>
<organism evidence="2 3">
    <name type="scientific">Lyophyllum shimeji</name>
    <name type="common">Hon-shimeji</name>
    <name type="synonym">Tricholoma shimeji</name>
    <dbReference type="NCBI Taxonomy" id="47721"/>
    <lineage>
        <taxon>Eukaryota</taxon>
        <taxon>Fungi</taxon>
        <taxon>Dikarya</taxon>
        <taxon>Basidiomycota</taxon>
        <taxon>Agaricomycotina</taxon>
        <taxon>Agaricomycetes</taxon>
        <taxon>Agaricomycetidae</taxon>
        <taxon>Agaricales</taxon>
        <taxon>Tricholomatineae</taxon>
        <taxon>Lyophyllaceae</taxon>
        <taxon>Lyophyllum</taxon>
    </lineage>
</organism>